<organism evidence="6 9">
    <name type="scientific">Aeromicrobium tamlense</name>
    <dbReference type="NCBI Taxonomy" id="375541"/>
    <lineage>
        <taxon>Bacteria</taxon>
        <taxon>Bacillati</taxon>
        <taxon>Actinomycetota</taxon>
        <taxon>Actinomycetes</taxon>
        <taxon>Propionibacteriales</taxon>
        <taxon>Nocardioidaceae</taxon>
        <taxon>Aeromicrobium</taxon>
    </lineage>
</organism>
<evidence type="ECO:0000313" key="9">
    <source>
        <dbReference type="Proteomes" id="UP000659061"/>
    </source>
</evidence>
<dbReference type="SUPFAM" id="SSF109635">
    <property type="entry name" value="DnaK suppressor protein DksA, alpha-hairpin domain"/>
    <property type="match status" value="1"/>
</dbReference>
<keyword evidence="1" id="KW-0479">Metal-binding</keyword>
<dbReference type="GO" id="GO:0008270">
    <property type="term" value="F:zinc ion binding"/>
    <property type="evidence" value="ECO:0007669"/>
    <property type="project" value="UniProtKB-KW"/>
</dbReference>
<keyword evidence="2" id="KW-0863">Zinc-finger</keyword>
<dbReference type="PANTHER" id="PTHR33823">
    <property type="entry name" value="RNA POLYMERASE-BINDING TRANSCRIPTION FACTOR DKSA-RELATED"/>
    <property type="match status" value="1"/>
</dbReference>
<dbReference type="SUPFAM" id="SSF57716">
    <property type="entry name" value="Glucocorticoid receptor-like (DNA-binding domain)"/>
    <property type="match status" value="1"/>
</dbReference>
<evidence type="ECO:0000313" key="8">
    <source>
        <dbReference type="Proteomes" id="UP000587211"/>
    </source>
</evidence>
<dbReference type="PROSITE" id="PS51128">
    <property type="entry name" value="ZF_DKSA_2"/>
    <property type="match status" value="1"/>
</dbReference>
<dbReference type="Gene3D" id="1.20.120.910">
    <property type="entry name" value="DksA, coiled-coil domain"/>
    <property type="match status" value="1"/>
</dbReference>
<keyword evidence="8" id="KW-1185">Reference proteome</keyword>
<comment type="caution">
    <text evidence="6">The sequence shown here is derived from an EMBL/GenBank/DDBJ whole genome shotgun (WGS) entry which is preliminary data.</text>
</comment>
<evidence type="ECO:0000256" key="3">
    <source>
        <dbReference type="ARBA" id="ARBA00022833"/>
    </source>
</evidence>
<dbReference type="Proteomes" id="UP000659061">
    <property type="component" value="Unassembled WGS sequence"/>
</dbReference>
<dbReference type="AlphaFoldDB" id="A0A8I0KKE6"/>
<evidence type="ECO:0000256" key="4">
    <source>
        <dbReference type="PROSITE-ProRule" id="PRU00510"/>
    </source>
</evidence>
<protein>
    <submittedName>
        <fullName evidence="7">RNA polymerase-binding protein DksA</fullName>
    </submittedName>
    <submittedName>
        <fullName evidence="6">TraR/DksA C4-type zinc finger protein</fullName>
    </submittedName>
</protein>
<evidence type="ECO:0000313" key="7">
    <source>
        <dbReference type="EMBL" id="NYI37316.1"/>
    </source>
</evidence>
<dbReference type="Pfam" id="PF01258">
    <property type="entry name" value="zf-dskA_traR"/>
    <property type="match status" value="1"/>
</dbReference>
<dbReference type="InterPro" id="IPR020458">
    <property type="entry name" value="Znf_DskA_TraR_CS"/>
</dbReference>
<evidence type="ECO:0000313" key="6">
    <source>
        <dbReference type="EMBL" id="MBD1268778.1"/>
    </source>
</evidence>
<dbReference type="EMBL" id="JACWMT010000001">
    <property type="protein sequence ID" value="MBD1268778.1"/>
    <property type="molecule type" value="Genomic_DNA"/>
</dbReference>
<name>A0A8I0KKE6_9ACTN</name>
<evidence type="ECO:0000259" key="5">
    <source>
        <dbReference type="Pfam" id="PF01258"/>
    </source>
</evidence>
<feature type="zinc finger region" description="dksA C4-type" evidence="4">
    <location>
        <begin position="84"/>
        <end position="108"/>
    </location>
</feature>
<dbReference type="EMBL" id="JACBZN010000001">
    <property type="protein sequence ID" value="NYI37316.1"/>
    <property type="molecule type" value="Genomic_DNA"/>
</dbReference>
<sequence>MDTRERLEDERRRTLRQLASLTRDFDAVVEASLDSNADDEHDPDGSTIAFERSQVDSLIQQSHRHLAEVDAAIERLDAGVYGTCETCGRPIAPARLEARPTARQCIACASARR</sequence>
<dbReference type="Proteomes" id="UP000587211">
    <property type="component" value="Unassembled WGS sequence"/>
</dbReference>
<keyword evidence="3" id="KW-0862">Zinc</keyword>
<accession>A0A8I0KKE6</accession>
<dbReference type="PROSITE" id="PS01102">
    <property type="entry name" value="ZF_DKSA_1"/>
    <property type="match status" value="1"/>
</dbReference>
<reference evidence="6" key="2">
    <citation type="submission" date="2020-09" db="EMBL/GenBank/DDBJ databases">
        <title>Novel species in genus Aeromicrobium.</title>
        <authorList>
            <person name="Zhang G."/>
        </authorList>
    </citation>
    <scope>NUCLEOTIDE SEQUENCE</scope>
    <source>
        <strain evidence="6">SSW1-57</strain>
    </source>
</reference>
<proteinExistence type="predicted"/>
<dbReference type="RefSeq" id="WP_179423696.1">
    <property type="nucleotide sequence ID" value="NZ_BAAAMP010000002.1"/>
</dbReference>
<evidence type="ECO:0000256" key="1">
    <source>
        <dbReference type="ARBA" id="ARBA00022723"/>
    </source>
</evidence>
<dbReference type="InterPro" id="IPR000962">
    <property type="entry name" value="Znf_DskA_TraR"/>
</dbReference>
<dbReference type="InterPro" id="IPR037187">
    <property type="entry name" value="DnaK_N"/>
</dbReference>
<evidence type="ECO:0000256" key="2">
    <source>
        <dbReference type="ARBA" id="ARBA00022771"/>
    </source>
</evidence>
<gene>
    <name evidence="7" type="ORF">BJ975_000691</name>
    <name evidence="6" type="ORF">IDH50_00880</name>
</gene>
<reference evidence="7 8" key="1">
    <citation type="submission" date="2020-07" db="EMBL/GenBank/DDBJ databases">
        <title>Sequencing the genomes of 1000 actinobacteria strains.</title>
        <authorList>
            <person name="Klenk H.-P."/>
        </authorList>
    </citation>
    <scope>NUCLEOTIDE SEQUENCE [LARGE SCALE GENOMIC DNA]</scope>
    <source>
        <strain evidence="7 8">DSM 19087</strain>
    </source>
</reference>
<feature type="domain" description="Zinc finger DksA/TraR C4-type" evidence="5">
    <location>
        <begin position="80"/>
        <end position="111"/>
    </location>
</feature>